<dbReference type="AlphaFoldDB" id="A0A9X1Y6N3"/>
<dbReference type="InterPro" id="IPR019704">
    <property type="entry name" value="Flagellar_assmbl_FliX_class2"/>
</dbReference>
<reference evidence="2" key="1">
    <citation type="submission" date="2022-04" db="EMBL/GenBank/DDBJ databases">
        <title>Roseomonas acroporae sp. nov., isolated from coral Acropora digitifera.</title>
        <authorList>
            <person name="Sun H."/>
        </authorList>
    </citation>
    <scope>NUCLEOTIDE SEQUENCE</scope>
    <source>
        <strain evidence="2">NAR14</strain>
    </source>
</reference>
<keyword evidence="3" id="KW-1185">Reference proteome</keyword>
<evidence type="ECO:0000256" key="1">
    <source>
        <dbReference type="SAM" id="MobiDB-lite"/>
    </source>
</evidence>
<evidence type="ECO:0000313" key="3">
    <source>
        <dbReference type="Proteomes" id="UP001139516"/>
    </source>
</evidence>
<organism evidence="2 3">
    <name type="scientific">Roseomonas acroporae</name>
    <dbReference type="NCBI Taxonomy" id="2937791"/>
    <lineage>
        <taxon>Bacteria</taxon>
        <taxon>Pseudomonadati</taxon>
        <taxon>Pseudomonadota</taxon>
        <taxon>Alphaproteobacteria</taxon>
        <taxon>Acetobacterales</taxon>
        <taxon>Roseomonadaceae</taxon>
        <taxon>Roseomonas</taxon>
    </lineage>
</organism>
<dbReference type="GO" id="GO:0044781">
    <property type="term" value="P:bacterial-type flagellum organization"/>
    <property type="evidence" value="ECO:0007669"/>
    <property type="project" value="InterPro"/>
</dbReference>
<evidence type="ECO:0000313" key="2">
    <source>
        <dbReference type="EMBL" id="MCK8783185.1"/>
    </source>
</evidence>
<protein>
    <recommendedName>
        <fullName evidence="4">Class II flagellar assembly regulator</fullName>
    </recommendedName>
</protein>
<dbReference type="EMBL" id="JALPRX010000007">
    <property type="protein sequence ID" value="MCK8783185.1"/>
    <property type="molecule type" value="Genomic_DNA"/>
</dbReference>
<proteinExistence type="predicted"/>
<dbReference type="Pfam" id="PF10768">
    <property type="entry name" value="FliX"/>
    <property type="match status" value="1"/>
</dbReference>
<feature type="region of interest" description="Disordered" evidence="1">
    <location>
        <begin position="1"/>
        <end position="44"/>
    </location>
</feature>
<accession>A0A9X1Y6N3</accession>
<sequence length="140" mass="14541">MLPIRPLPSVTGPAAANPPAGRGGFRVGDAPARPEEAAPVTAPALPVGLLGLQEEDGARERDRRAWRRGQALLRELQAMQRELLGGLADPARPARLAALAEGEAAADPALRETLDALVLRARLEIARRGAAVLGGAPSSK</sequence>
<evidence type="ECO:0008006" key="4">
    <source>
        <dbReference type="Google" id="ProtNLM"/>
    </source>
</evidence>
<dbReference type="Proteomes" id="UP001139516">
    <property type="component" value="Unassembled WGS sequence"/>
</dbReference>
<comment type="caution">
    <text evidence="2">The sequence shown here is derived from an EMBL/GenBank/DDBJ whole genome shotgun (WGS) entry which is preliminary data.</text>
</comment>
<gene>
    <name evidence="2" type="ORF">M0638_02175</name>
</gene>
<dbReference type="RefSeq" id="WP_248665312.1">
    <property type="nucleotide sequence ID" value="NZ_JALPRX010000007.1"/>
</dbReference>
<name>A0A9X1Y6N3_9PROT</name>